<comment type="caution">
    <text evidence="6">The sequence shown here is derived from an EMBL/GenBank/DDBJ whole genome shotgun (WGS) entry which is preliminary data.</text>
</comment>
<dbReference type="AlphaFoldDB" id="A0A388LLI5"/>
<keyword evidence="1" id="KW-0378">Hydrolase</keyword>
<dbReference type="OrthoDB" id="272985at2759"/>
<dbReference type="GO" id="GO:0005524">
    <property type="term" value="F:ATP binding"/>
    <property type="evidence" value="ECO:0007669"/>
    <property type="project" value="UniProtKB-KW"/>
</dbReference>
<keyword evidence="1" id="KW-0233">DNA recombination</keyword>
<dbReference type="InterPro" id="IPR027417">
    <property type="entry name" value="P-loop_NTPase"/>
</dbReference>
<dbReference type="PANTHER" id="PTHR10492:SF57">
    <property type="entry name" value="ATP-DEPENDENT DNA HELICASE"/>
    <property type="match status" value="1"/>
</dbReference>
<feature type="compositionally biased region" description="Gly residues" evidence="3">
    <location>
        <begin position="208"/>
        <end position="246"/>
    </location>
</feature>
<feature type="coiled-coil region" evidence="2">
    <location>
        <begin position="101"/>
        <end position="128"/>
    </location>
</feature>
<dbReference type="Gene3D" id="3.40.50.300">
    <property type="entry name" value="P-loop containing nucleotide triphosphate hydrolases"/>
    <property type="match status" value="1"/>
</dbReference>
<dbReference type="GO" id="GO:0006281">
    <property type="term" value="P:DNA repair"/>
    <property type="evidence" value="ECO:0007669"/>
    <property type="project" value="UniProtKB-KW"/>
</dbReference>
<reference evidence="6 7" key="1">
    <citation type="journal article" date="2018" name="Cell">
        <title>The Chara Genome: Secondary Complexity and Implications for Plant Terrestrialization.</title>
        <authorList>
            <person name="Nishiyama T."/>
            <person name="Sakayama H."/>
            <person name="Vries J.D."/>
            <person name="Buschmann H."/>
            <person name="Saint-Marcoux D."/>
            <person name="Ullrich K.K."/>
            <person name="Haas F.B."/>
            <person name="Vanderstraeten L."/>
            <person name="Becker D."/>
            <person name="Lang D."/>
            <person name="Vosolsobe S."/>
            <person name="Rombauts S."/>
            <person name="Wilhelmsson P.K.I."/>
            <person name="Janitza P."/>
            <person name="Kern R."/>
            <person name="Heyl A."/>
            <person name="Rumpler F."/>
            <person name="Villalobos L.I.A.C."/>
            <person name="Clay J.M."/>
            <person name="Skokan R."/>
            <person name="Toyoda A."/>
            <person name="Suzuki Y."/>
            <person name="Kagoshima H."/>
            <person name="Schijlen E."/>
            <person name="Tajeshwar N."/>
            <person name="Catarino B."/>
            <person name="Hetherington A.J."/>
            <person name="Saltykova A."/>
            <person name="Bonnot C."/>
            <person name="Breuninger H."/>
            <person name="Symeonidi A."/>
            <person name="Radhakrishnan G.V."/>
            <person name="Van Nieuwerburgh F."/>
            <person name="Deforce D."/>
            <person name="Chang C."/>
            <person name="Karol K.G."/>
            <person name="Hedrich R."/>
            <person name="Ulvskov P."/>
            <person name="Glockner G."/>
            <person name="Delwiche C.F."/>
            <person name="Petrasek J."/>
            <person name="Van de Peer Y."/>
            <person name="Friml J."/>
            <person name="Beilby M."/>
            <person name="Dolan L."/>
            <person name="Kohara Y."/>
            <person name="Sugano S."/>
            <person name="Fujiyama A."/>
            <person name="Delaux P.-M."/>
            <person name="Quint M."/>
            <person name="TheiBen G."/>
            <person name="Hagemann M."/>
            <person name="Harholt J."/>
            <person name="Dunand C."/>
            <person name="Zachgo S."/>
            <person name="Langdale J."/>
            <person name="Maumus F."/>
            <person name="Straeten D.V.D."/>
            <person name="Gould S.B."/>
            <person name="Rensing S.A."/>
        </authorList>
    </citation>
    <scope>NUCLEOTIDE SEQUENCE [LARGE SCALE GENOMIC DNA]</scope>
    <source>
        <strain evidence="6 7">S276</strain>
    </source>
</reference>
<sequence>MRVFGGLRTSCSKCWKKKEREVTTLRNVVVKVELNARTVVESFIESKRKEEVRDSSVSGDGVMKKEVDVAEELDKEFKRLIQSQIRDDLLDAVCELSTKVEPHVSEELKDLRDRLERVESEIRKVLLNGALPSADPSFAPYLFGIPSNATLEDLPKMRLIAMLESLRKIGGELVHRNALLEVQSAMKFPVSDIPGAGADAGRDARPGAGPGAGEDPGPGAAAGPGAGPGAGPDSGAVSGAGAGADAGAGKSLDAGPGVAPDGQASTQMNMAVDSQVDRPVEGISWSDVLTQIRAHNDGDGVFGKWLADARTQRKYLEECSERYEYGMASQIHDMEQRLLPRKSQVPYGIGGKVPNDSALKGECGRYLTDNEGLRWTQAELLGMLKKKEEEVTALRSAFPKIEVNAQSVLESFLERKRREEVRDLYLSGSVDGKKEENVGEDIASQLPSLIQSSIRNDLLDQVAELSTKVDPHLSQESIENTMTIVANASTVRAFGIGGRELCRSCNGIGLAVASSGIAATLLTDGRTFHSRFRAPLKPDNTRPFNIPKQGDLAELIRCADLIVWDEAPMSNKFHSEALDITLRDLCNSNLPFGGKVLLLSGDFRQVLPVVKHGSRAQQIDASIKMCPLWKLFEVHCLSENMRILSLGDDPMAQMYDVFLMRIGNGDHIRFVPNEPAAVKLPHEICTDKPIRDLISWTFGDYFYARLILCATNDDAGCVNDMVLNDFPGEVRESYSVDYPASDDHELAIQQEFLNSLNESGLPPHKLRLKIGAPVMLLRNLSPK</sequence>
<organism evidence="6 7">
    <name type="scientific">Chara braunii</name>
    <name type="common">Braun's stonewort</name>
    <dbReference type="NCBI Taxonomy" id="69332"/>
    <lineage>
        <taxon>Eukaryota</taxon>
        <taxon>Viridiplantae</taxon>
        <taxon>Streptophyta</taxon>
        <taxon>Charophyceae</taxon>
        <taxon>Charales</taxon>
        <taxon>Characeae</taxon>
        <taxon>Chara</taxon>
    </lineage>
</organism>
<dbReference type="EC" id="5.6.2.3" evidence="1"/>
<evidence type="ECO:0000256" key="1">
    <source>
        <dbReference type="RuleBase" id="RU363044"/>
    </source>
</evidence>
<dbReference type="InterPro" id="IPR010285">
    <property type="entry name" value="DNA_helicase_pif1-like_DEAD"/>
</dbReference>
<keyword evidence="2" id="KW-0175">Coiled coil</keyword>
<comment type="catalytic activity">
    <reaction evidence="1">
        <text>ATP + H2O = ADP + phosphate + H(+)</text>
        <dbReference type="Rhea" id="RHEA:13065"/>
        <dbReference type="ChEBI" id="CHEBI:15377"/>
        <dbReference type="ChEBI" id="CHEBI:15378"/>
        <dbReference type="ChEBI" id="CHEBI:30616"/>
        <dbReference type="ChEBI" id="CHEBI:43474"/>
        <dbReference type="ChEBI" id="CHEBI:456216"/>
        <dbReference type="EC" id="5.6.2.3"/>
    </reaction>
</comment>
<keyword evidence="1" id="KW-0067">ATP-binding</keyword>
<feature type="region of interest" description="Disordered" evidence="3">
    <location>
        <begin position="193"/>
        <end position="264"/>
    </location>
</feature>
<keyword evidence="1" id="KW-0347">Helicase</keyword>
<protein>
    <recommendedName>
        <fullName evidence="1">ATP-dependent DNA helicase</fullName>
        <ecNumber evidence="1">5.6.2.3</ecNumber>
    </recommendedName>
</protein>
<evidence type="ECO:0000313" key="6">
    <source>
        <dbReference type="EMBL" id="GBG83085.1"/>
    </source>
</evidence>
<evidence type="ECO:0000313" key="7">
    <source>
        <dbReference type="Proteomes" id="UP000265515"/>
    </source>
</evidence>
<dbReference type="InterPro" id="IPR049163">
    <property type="entry name" value="Pif1-like_2B_dom"/>
</dbReference>
<dbReference type="GO" id="GO:0000723">
    <property type="term" value="P:telomere maintenance"/>
    <property type="evidence" value="ECO:0007669"/>
    <property type="project" value="InterPro"/>
</dbReference>
<keyword evidence="1" id="KW-0234">DNA repair</keyword>
<keyword evidence="7" id="KW-1185">Reference proteome</keyword>
<dbReference type="Gramene" id="GBG83085">
    <property type="protein sequence ID" value="GBG83085"/>
    <property type="gene ID" value="CBR_g36703"/>
</dbReference>
<keyword evidence="1" id="KW-0227">DNA damage</keyword>
<dbReference type="GO" id="GO:0016887">
    <property type="term" value="F:ATP hydrolysis activity"/>
    <property type="evidence" value="ECO:0007669"/>
    <property type="project" value="RHEA"/>
</dbReference>
<gene>
    <name evidence="6" type="ORF">CBR_g36703</name>
</gene>
<proteinExistence type="inferred from homology"/>
<evidence type="ECO:0000259" key="5">
    <source>
        <dbReference type="Pfam" id="PF21530"/>
    </source>
</evidence>
<comment type="similarity">
    <text evidence="1">Belongs to the helicase family.</text>
</comment>
<dbReference type="GO" id="GO:0006310">
    <property type="term" value="P:DNA recombination"/>
    <property type="evidence" value="ECO:0007669"/>
    <property type="project" value="UniProtKB-KW"/>
</dbReference>
<name>A0A388LLI5_CHABU</name>
<feature type="domain" description="DNA helicase Pif1-like 2B" evidence="5">
    <location>
        <begin position="751"/>
        <end position="783"/>
    </location>
</feature>
<dbReference type="STRING" id="69332.A0A388LLI5"/>
<dbReference type="GO" id="GO:0043139">
    <property type="term" value="F:5'-3' DNA helicase activity"/>
    <property type="evidence" value="ECO:0007669"/>
    <property type="project" value="UniProtKB-EC"/>
</dbReference>
<accession>A0A388LLI5</accession>
<evidence type="ECO:0000259" key="4">
    <source>
        <dbReference type="Pfam" id="PF05970"/>
    </source>
</evidence>
<keyword evidence="1" id="KW-0547">Nucleotide-binding</keyword>
<dbReference type="EMBL" id="BFEA01000428">
    <property type="protein sequence ID" value="GBG83085.1"/>
    <property type="molecule type" value="Genomic_DNA"/>
</dbReference>
<dbReference type="PANTHER" id="PTHR10492">
    <property type="match status" value="1"/>
</dbReference>
<dbReference type="Pfam" id="PF21530">
    <property type="entry name" value="Pif1_2B_dom"/>
    <property type="match status" value="1"/>
</dbReference>
<dbReference type="SUPFAM" id="SSF52540">
    <property type="entry name" value="P-loop containing nucleoside triphosphate hydrolases"/>
    <property type="match status" value="1"/>
</dbReference>
<feature type="domain" description="DNA helicase Pif1-like DEAD-box helicase" evidence="4">
    <location>
        <begin position="503"/>
        <end position="666"/>
    </location>
</feature>
<comment type="cofactor">
    <cofactor evidence="1">
        <name>Mg(2+)</name>
        <dbReference type="ChEBI" id="CHEBI:18420"/>
    </cofactor>
</comment>
<evidence type="ECO:0000256" key="3">
    <source>
        <dbReference type="SAM" id="MobiDB-lite"/>
    </source>
</evidence>
<dbReference type="Proteomes" id="UP000265515">
    <property type="component" value="Unassembled WGS sequence"/>
</dbReference>
<evidence type="ECO:0000256" key="2">
    <source>
        <dbReference type="SAM" id="Coils"/>
    </source>
</evidence>
<dbReference type="Pfam" id="PF05970">
    <property type="entry name" value="PIF1"/>
    <property type="match status" value="1"/>
</dbReference>